<dbReference type="Gene3D" id="1.10.10.410">
    <property type="match status" value="1"/>
</dbReference>
<name>A0A1G2QBQ2_9BACT</name>
<dbReference type="InterPro" id="IPR023168">
    <property type="entry name" value="GatB_Yqey_C_2"/>
</dbReference>
<dbReference type="PANTHER" id="PTHR28055:SF1">
    <property type="entry name" value="ALTERED INHERITANCE OF MITOCHONDRIA PROTEIN 41, MITOCHONDRIAL"/>
    <property type="match status" value="1"/>
</dbReference>
<dbReference type="EMBL" id="MHTI01000040">
    <property type="protein sequence ID" value="OHA58016.1"/>
    <property type="molecule type" value="Genomic_DNA"/>
</dbReference>
<dbReference type="Gene3D" id="1.10.1510.10">
    <property type="entry name" value="Uncharacterised protein YqeY/AIM41 PF09424, N-terminal domain"/>
    <property type="match status" value="1"/>
</dbReference>
<dbReference type="InterPro" id="IPR042184">
    <property type="entry name" value="YqeY/Aim41_N"/>
</dbReference>
<dbReference type="PANTHER" id="PTHR28055">
    <property type="entry name" value="ALTERED INHERITANCE OF MITOCHONDRIA PROTEIN 41, MITOCHONDRIAL"/>
    <property type="match status" value="1"/>
</dbReference>
<organism evidence="1 2">
    <name type="scientific">Candidatus Vogelbacteria bacterium RIFOXYD1_FULL_42_15</name>
    <dbReference type="NCBI Taxonomy" id="1802437"/>
    <lineage>
        <taxon>Bacteria</taxon>
        <taxon>Candidatus Vogeliibacteriota</taxon>
    </lineage>
</organism>
<evidence type="ECO:0000313" key="2">
    <source>
        <dbReference type="Proteomes" id="UP000178481"/>
    </source>
</evidence>
<dbReference type="Proteomes" id="UP000178481">
    <property type="component" value="Unassembled WGS sequence"/>
</dbReference>
<sequence>MSLHEQIKNEIKEALKARDEVRLATVRGMSASLTNELVTKKMKPTEILTDDDVLIVIKRLVKQRQDSIEQFRAGNREDLASAEEAELNILKTYLPAQMSEEQIRAMAESKKAELGITDKTKIGILTGAVMKATGGQADGNVVKQIVESLF</sequence>
<gene>
    <name evidence="1" type="ORF">A2607_00900</name>
</gene>
<dbReference type="InterPro" id="IPR003789">
    <property type="entry name" value="Asn/Gln_tRNA_amidoTrase-B-like"/>
</dbReference>
<dbReference type="AlphaFoldDB" id="A0A1G2QBQ2"/>
<dbReference type="InterPro" id="IPR019004">
    <property type="entry name" value="YqeY/Aim41"/>
</dbReference>
<proteinExistence type="predicted"/>
<evidence type="ECO:0008006" key="3">
    <source>
        <dbReference type="Google" id="ProtNLM"/>
    </source>
</evidence>
<accession>A0A1G2QBQ2</accession>
<protein>
    <recommendedName>
        <fullName evidence="3">Glutamyl-tRNA amidotransferase</fullName>
    </recommendedName>
</protein>
<reference evidence="1 2" key="1">
    <citation type="journal article" date="2016" name="Nat. Commun.">
        <title>Thousands of microbial genomes shed light on interconnected biogeochemical processes in an aquifer system.</title>
        <authorList>
            <person name="Anantharaman K."/>
            <person name="Brown C.T."/>
            <person name="Hug L.A."/>
            <person name="Sharon I."/>
            <person name="Castelle C.J."/>
            <person name="Probst A.J."/>
            <person name="Thomas B.C."/>
            <person name="Singh A."/>
            <person name="Wilkins M.J."/>
            <person name="Karaoz U."/>
            <person name="Brodie E.L."/>
            <person name="Williams K.H."/>
            <person name="Hubbard S.S."/>
            <person name="Banfield J.F."/>
        </authorList>
    </citation>
    <scope>NUCLEOTIDE SEQUENCE [LARGE SCALE GENOMIC DNA]</scope>
</reference>
<evidence type="ECO:0000313" key="1">
    <source>
        <dbReference type="EMBL" id="OHA58016.1"/>
    </source>
</evidence>
<dbReference type="SUPFAM" id="SSF89095">
    <property type="entry name" value="GatB/YqeY motif"/>
    <property type="match status" value="1"/>
</dbReference>
<dbReference type="Pfam" id="PF09424">
    <property type="entry name" value="YqeY"/>
    <property type="match status" value="1"/>
</dbReference>
<comment type="caution">
    <text evidence="1">The sequence shown here is derived from an EMBL/GenBank/DDBJ whole genome shotgun (WGS) entry which is preliminary data.</text>
</comment>
<dbReference type="GO" id="GO:0016884">
    <property type="term" value="F:carbon-nitrogen ligase activity, with glutamine as amido-N-donor"/>
    <property type="evidence" value="ECO:0007669"/>
    <property type="project" value="InterPro"/>
</dbReference>